<keyword evidence="3" id="KW-1185">Reference proteome</keyword>
<feature type="region of interest" description="Disordered" evidence="1">
    <location>
        <begin position="460"/>
        <end position="479"/>
    </location>
</feature>
<feature type="compositionally biased region" description="Polar residues" evidence="1">
    <location>
        <begin position="243"/>
        <end position="254"/>
    </location>
</feature>
<feature type="region of interest" description="Disordered" evidence="1">
    <location>
        <begin position="702"/>
        <end position="724"/>
    </location>
</feature>
<dbReference type="GO" id="GO:0098831">
    <property type="term" value="C:presynaptic active zone cytoplasmic component"/>
    <property type="evidence" value="ECO:0007669"/>
    <property type="project" value="TreeGrafter"/>
</dbReference>
<dbReference type="GO" id="GO:0017075">
    <property type="term" value="F:syntaxin-1 binding"/>
    <property type="evidence" value="ECO:0007669"/>
    <property type="project" value="TreeGrafter"/>
</dbReference>
<name>A0A164W4T3_9CRUS</name>
<dbReference type="SUPFAM" id="SSF49562">
    <property type="entry name" value="C2 domain (Calcium/lipid-binding domain, CaLB)"/>
    <property type="match status" value="1"/>
</dbReference>
<feature type="compositionally biased region" description="Basic and acidic residues" evidence="1">
    <location>
        <begin position="636"/>
        <end position="647"/>
    </location>
</feature>
<dbReference type="PANTHER" id="PTHR10480:SF12">
    <property type="entry name" value="UNC-13, ISOFORM E"/>
    <property type="match status" value="1"/>
</dbReference>
<dbReference type="GO" id="GO:0099525">
    <property type="term" value="P:presynaptic dense core vesicle exocytosis"/>
    <property type="evidence" value="ECO:0007669"/>
    <property type="project" value="TreeGrafter"/>
</dbReference>
<dbReference type="GO" id="GO:0030672">
    <property type="term" value="C:synaptic vesicle membrane"/>
    <property type="evidence" value="ECO:0007669"/>
    <property type="project" value="TreeGrafter"/>
</dbReference>
<reference evidence="2 3" key="1">
    <citation type="submission" date="2016-03" db="EMBL/GenBank/DDBJ databases">
        <title>EvidentialGene: Evidence-directed Construction of Genes on Genomes.</title>
        <authorList>
            <person name="Gilbert D.G."/>
            <person name="Choi J.-H."/>
            <person name="Mockaitis K."/>
            <person name="Colbourne J."/>
            <person name="Pfrender M."/>
        </authorList>
    </citation>
    <scope>NUCLEOTIDE SEQUENCE [LARGE SCALE GENOMIC DNA]</scope>
    <source>
        <strain evidence="2 3">Xinb3</strain>
        <tissue evidence="2">Complete organism</tissue>
    </source>
</reference>
<comment type="caution">
    <text evidence="2">The sequence shown here is derived from an EMBL/GenBank/DDBJ whole genome shotgun (WGS) entry which is preliminary data.</text>
</comment>
<protein>
    <submittedName>
        <fullName evidence="2">Putative Phorbol ester/diacylglycerol-binding protein unc-13</fullName>
    </submittedName>
</protein>
<gene>
    <name evidence="2" type="ORF">APZ42_022192</name>
</gene>
<evidence type="ECO:0000256" key="1">
    <source>
        <dbReference type="SAM" id="MobiDB-lite"/>
    </source>
</evidence>
<dbReference type="OrthoDB" id="10053234at2759"/>
<dbReference type="GO" id="GO:0019992">
    <property type="term" value="F:diacylglycerol binding"/>
    <property type="evidence" value="ECO:0007669"/>
    <property type="project" value="InterPro"/>
</dbReference>
<dbReference type="GO" id="GO:0016081">
    <property type="term" value="P:synaptic vesicle docking"/>
    <property type="evidence" value="ECO:0007669"/>
    <property type="project" value="TreeGrafter"/>
</dbReference>
<feature type="region of interest" description="Disordered" evidence="1">
    <location>
        <begin position="218"/>
        <end position="302"/>
    </location>
</feature>
<dbReference type="GO" id="GO:0016082">
    <property type="term" value="P:synaptic vesicle priming"/>
    <property type="evidence" value="ECO:0007669"/>
    <property type="project" value="TreeGrafter"/>
</dbReference>
<feature type="region of interest" description="Disordered" evidence="1">
    <location>
        <begin position="513"/>
        <end position="561"/>
    </location>
</feature>
<sequence>MSNPRRSPLKGPIPPGNRIFYCKSFLNYYPIIDKKMHDTGDARVPNETNCLDTGLLIEVWNKGLIWDKAMGHYWLPLQQVPYSNEEGIGQWMSLDAEQIMENGVVVGTRNPTGDYLLIDCRFELPYAGLSEDSDYTSEVNYPLVQHHEANGSASQYLSVAHQYPSPQRSSEISRENSYETNDTSTDQRHWAYDYGGGYPATQEDGYDYNYDQSEEMYVQSDQWPRPTEEPLYYNSRPNKESKSTGQYKNSSNCYDSPDRRSTTASEIRTNFAKGCIQPTTTSPKPSLARQSTLYDEHETNHSSEATYSEDYANYQQPPQQQRQPYPIGNNHQSQEQYNYSTAAGYDDYSTYQQYDGGGTSEYDYNYDYNYGYSEGQQYNESVAAVIDDGKESHGYGYYDETGYYYDGQWYAYDGNYDANYDANYSTEDATSNWSQQNYDGQQEHYDHSNDYTAPVKTDYVPELPTKSQPKPQPQKSSITAPAAAIMKTILEDAVPLKPLQMLGDIFSKRSTMMHHGDLSSSGGSVESEQPMTRRRESIASVTTPTGPELTTNFGGRTSQSPLMMGELDRLQTDMLSSRGQEDQMVISDYRAGSGPSIEPPDHRRGSIQSRLSQMSQQSRRERAEHFRRRRSSSICSDRDRDREHEHASPYNSYDDERTPVNEINLSLDMNDMTPIATQVPFPPQQQYKGVSFDEDDMYLNERGDPGMQSTDQMDQLPPPTTPPQDSIISAPPVAAARACQNLTPRQKWLWAFNKICAQLMKMDWLFPSLKASLFPTKSTSAIPVDHPSSPQSPGTDEIEASDALAPLPVDYKAMIEDADSPIHCKPSHQLRRRSSLSDLDGLLKKDRIIRTSDLLTIGEYGAASGRRGERQGRVWSLLLDGQQPLDPWTRGGSIGDMINLKLYGSNRSLMSGTSSIAEAVPLETILRKKATPSVVSSSNSDDVFRQQRLASSAQEDAIPVSQQDTMGGHLSNGDCEEDPFGVSCVDDVIEEEDERDELRDDLCELRSKGYPKQTRSPSITERTERLSILIRKRQCRCRRHLENLALGRQDEHQEANAFLKTPCEYVMRLYERIV</sequence>
<feature type="region of interest" description="Disordered" evidence="1">
    <location>
        <begin position="158"/>
        <end position="196"/>
    </location>
</feature>
<dbReference type="Gene3D" id="2.60.40.150">
    <property type="entry name" value="C2 domain"/>
    <property type="match status" value="1"/>
</dbReference>
<dbReference type="GO" id="GO:0061789">
    <property type="term" value="P:dense core granule priming"/>
    <property type="evidence" value="ECO:0007669"/>
    <property type="project" value="TreeGrafter"/>
</dbReference>
<dbReference type="AlphaFoldDB" id="A0A164W4T3"/>
<dbReference type="InterPro" id="IPR035892">
    <property type="entry name" value="C2_domain_sf"/>
</dbReference>
<dbReference type="PANTHER" id="PTHR10480">
    <property type="entry name" value="PROTEIN UNC-13 HOMOLOG"/>
    <property type="match status" value="1"/>
</dbReference>
<dbReference type="GO" id="GO:0031594">
    <property type="term" value="C:neuromuscular junction"/>
    <property type="evidence" value="ECO:0007669"/>
    <property type="project" value="TreeGrafter"/>
</dbReference>
<organism evidence="2 3">
    <name type="scientific">Daphnia magna</name>
    <dbReference type="NCBI Taxonomy" id="35525"/>
    <lineage>
        <taxon>Eukaryota</taxon>
        <taxon>Metazoa</taxon>
        <taxon>Ecdysozoa</taxon>
        <taxon>Arthropoda</taxon>
        <taxon>Crustacea</taxon>
        <taxon>Branchiopoda</taxon>
        <taxon>Diplostraca</taxon>
        <taxon>Cladocera</taxon>
        <taxon>Anomopoda</taxon>
        <taxon>Daphniidae</taxon>
        <taxon>Daphnia</taxon>
    </lineage>
</organism>
<dbReference type="GO" id="GO:0035249">
    <property type="term" value="P:synaptic transmission, glutamatergic"/>
    <property type="evidence" value="ECO:0007669"/>
    <property type="project" value="TreeGrafter"/>
</dbReference>
<dbReference type="InterPro" id="IPR027080">
    <property type="entry name" value="Unc-13"/>
</dbReference>
<accession>A0A164W4T3</accession>
<evidence type="ECO:0000313" key="2">
    <source>
        <dbReference type="EMBL" id="KZS12950.1"/>
    </source>
</evidence>
<feature type="compositionally biased region" description="Polar residues" evidence="1">
    <location>
        <begin position="518"/>
        <end position="530"/>
    </location>
</feature>
<evidence type="ECO:0000313" key="3">
    <source>
        <dbReference type="Proteomes" id="UP000076858"/>
    </source>
</evidence>
<dbReference type="GO" id="GO:0043195">
    <property type="term" value="C:terminal bouton"/>
    <property type="evidence" value="ECO:0007669"/>
    <property type="project" value="TreeGrafter"/>
</dbReference>
<dbReference type="GO" id="GO:0042734">
    <property type="term" value="C:presynaptic membrane"/>
    <property type="evidence" value="ECO:0007669"/>
    <property type="project" value="TreeGrafter"/>
</dbReference>
<feature type="compositionally biased region" description="Low complexity" evidence="1">
    <location>
        <begin position="466"/>
        <end position="477"/>
    </location>
</feature>
<feature type="region of interest" description="Disordered" evidence="1">
    <location>
        <begin position="590"/>
        <end position="657"/>
    </location>
</feature>
<feature type="compositionally biased region" description="Low complexity" evidence="1">
    <location>
        <begin position="608"/>
        <end position="617"/>
    </location>
</feature>
<proteinExistence type="predicted"/>
<dbReference type="EMBL" id="LRGB01001348">
    <property type="protein sequence ID" value="KZS12950.1"/>
    <property type="molecule type" value="Genomic_DNA"/>
</dbReference>
<feature type="compositionally biased region" description="Polar residues" evidence="1">
    <location>
        <begin position="539"/>
        <end position="561"/>
    </location>
</feature>
<dbReference type="GO" id="GO:0005516">
    <property type="term" value="F:calmodulin binding"/>
    <property type="evidence" value="ECO:0007669"/>
    <property type="project" value="TreeGrafter"/>
</dbReference>
<feature type="compositionally biased region" description="Polar residues" evidence="1">
    <location>
        <begin position="277"/>
        <end position="293"/>
    </location>
</feature>
<dbReference type="Proteomes" id="UP000076858">
    <property type="component" value="Unassembled WGS sequence"/>
</dbReference>
<dbReference type="STRING" id="35525.A0A164W4T3"/>